<comment type="subcellular location">
    <subcellularLocation>
        <location evidence="1">Preautophagosomal structure membrane</location>
        <topology evidence="1">Peripheral membrane protein</topology>
    </subcellularLocation>
</comment>
<dbReference type="PANTHER" id="PTHR24348">
    <property type="entry name" value="SERINE/THREONINE-PROTEIN KINASE UNC-51-RELATED"/>
    <property type="match status" value="1"/>
</dbReference>
<keyword evidence="6" id="KW-0808">Transferase</keyword>
<dbReference type="CDD" id="cd00180">
    <property type="entry name" value="PKc"/>
    <property type="match status" value="1"/>
</dbReference>
<dbReference type="PROSITE" id="PS00107">
    <property type="entry name" value="PROTEIN_KINASE_ATP"/>
    <property type="match status" value="1"/>
</dbReference>
<dbReference type="Proteomes" id="UP000799757">
    <property type="component" value="Unassembled WGS sequence"/>
</dbReference>
<dbReference type="PROSITE" id="PS50011">
    <property type="entry name" value="PROTEIN_KINASE_DOM"/>
    <property type="match status" value="1"/>
</dbReference>
<dbReference type="GO" id="GO:0034045">
    <property type="term" value="C:phagophore assembly site membrane"/>
    <property type="evidence" value="ECO:0007669"/>
    <property type="project" value="UniProtKB-SubCell"/>
</dbReference>
<dbReference type="GO" id="GO:0010506">
    <property type="term" value="P:regulation of autophagy"/>
    <property type="evidence" value="ECO:0007669"/>
    <property type="project" value="InterPro"/>
</dbReference>
<feature type="chain" id="PRO_5025386952" description="Autophagy-related protein 1" evidence="4">
    <location>
        <begin position="19"/>
        <end position="343"/>
    </location>
</feature>
<keyword evidence="3" id="KW-0547">Nucleotide-binding</keyword>
<organism evidence="6 7">
    <name type="scientific">Melanomma pulvis-pyrius CBS 109.77</name>
    <dbReference type="NCBI Taxonomy" id="1314802"/>
    <lineage>
        <taxon>Eukaryota</taxon>
        <taxon>Fungi</taxon>
        <taxon>Dikarya</taxon>
        <taxon>Ascomycota</taxon>
        <taxon>Pezizomycotina</taxon>
        <taxon>Dothideomycetes</taxon>
        <taxon>Pleosporomycetidae</taxon>
        <taxon>Pleosporales</taxon>
        <taxon>Melanommataceae</taxon>
        <taxon>Melanomma</taxon>
    </lineage>
</organism>
<dbReference type="InterPro" id="IPR017441">
    <property type="entry name" value="Protein_kinase_ATP_BS"/>
</dbReference>
<dbReference type="EMBL" id="MU002044">
    <property type="protein sequence ID" value="KAF2790971.1"/>
    <property type="molecule type" value="Genomic_DNA"/>
</dbReference>
<proteinExistence type="predicted"/>
<dbReference type="InterPro" id="IPR011009">
    <property type="entry name" value="Kinase-like_dom_sf"/>
</dbReference>
<evidence type="ECO:0000256" key="3">
    <source>
        <dbReference type="PROSITE-ProRule" id="PRU10141"/>
    </source>
</evidence>
<protein>
    <recommendedName>
        <fullName evidence="2">Autophagy-related protein 1</fullName>
    </recommendedName>
</protein>
<feature type="binding site" evidence="3">
    <location>
        <position position="120"/>
    </location>
    <ligand>
        <name>ATP</name>
        <dbReference type="ChEBI" id="CHEBI:30616"/>
    </ligand>
</feature>
<dbReference type="SUPFAM" id="SSF56112">
    <property type="entry name" value="Protein kinase-like (PK-like)"/>
    <property type="match status" value="1"/>
</dbReference>
<dbReference type="AlphaFoldDB" id="A0A6A6X3Z9"/>
<dbReference type="GO" id="GO:0004674">
    <property type="term" value="F:protein serine/threonine kinase activity"/>
    <property type="evidence" value="ECO:0007669"/>
    <property type="project" value="InterPro"/>
</dbReference>
<reference evidence="6" key="1">
    <citation type="journal article" date="2020" name="Stud. Mycol.">
        <title>101 Dothideomycetes genomes: a test case for predicting lifestyles and emergence of pathogens.</title>
        <authorList>
            <person name="Haridas S."/>
            <person name="Albert R."/>
            <person name="Binder M."/>
            <person name="Bloem J."/>
            <person name="Labutti K."/>
            <person name="Salamov A."/>
            <person name="Andreopoulos B."/>
            <person name="Baker S."/>
            <person name="Barry K."/>
            <person name="Bills G."/>
            <person name="Bluhm B."/>
            <person name="Cannon C."/>
            <person name="Castanera R."/>
            <person name="Culley D."/>
            <person name="Daum C."/>
            <person name="Ezra D."/>
            <person name="Gonzalez J."/>
            <person name="Henrissat B."/>
            <person name="Kuo A."/>
            <person name="Liang C."/>
            <person name="Lipzen A."/>
            <person name="Lutzoni F."/>
            <person name="Magnuson J."/>
            <person name="Mondo S."/>
            <person name="Nolan M."/>
            <person name="Ohm R."/>
            <person name="Pangilinan J."/>
            <person name="Park H.-J."/>
            <person name="Ramirez L."/>
            <person name="Alfaro M."/>
            <person name="Sun H."/>
            <person name="Tritt A."/>
            <person name="Yoshinaga Y."/>
            <person name="Zwiers L.-H."/>
            <person name="Turgeon B."/>
            <person name="Goodwin S."/>
            <person name="Spatafora J."/>
            <person name="Crous P."/>
            <person name="Grigoriev I."/>
        </authorList>
    </citation>
    <scope>NUCLEOTIDE SEQUENCE</scope>
    <source>
        <strain evidence="6">CBS 109.77</strain>
    </source>
</reference>
<accession>A0A6A6X3Z9</accession>
<dbReference type="OrthoDB" id="1668230at2759"/>
<keyword evidence="6" id="KW-0418">Kinase</keyword>
<evidence type="ECO:0000259" key="5">
    <source>
        <dbReference type="PROSITE" id="PS50011"/>
    </source>
</evidence>
<keyword evidence="4" id="KW-0732">Signal</keyword>
<gene>
    <name evidence="6" type="ORF">K505DRAFT_364234</name>
</gene>
<evidence type="ECO:0000256" key="4">
    <source>
        <dbReference type="SAM" id="SignalP"/>
    </source>
</evidence>
<dbReference type="GO" id="GO:0005524">
    <property type="term" value="F:ATP binding"/>
    <property type="evidence" value="ECO:0007669"/>
    <property type="project" value="UniProtKB-UniRule"/>
</dbReference>
<keyword evidence="3" id="KW-0067">ATP-binding</keyword>
<name>A0A6A6X3Z9_9PLEO</name>
<evidence type="ECO:0000256" key="2">
    <source>
        <dbReference type="ARBA" id="ARBA00030237"/>
    </source>
</evidence>
<feature type="signal peptide" evidence="4">
    <location>
        <begin position="1"/>
        <end position="18"/>
    </location>
</feature>
<evidence type="ECO:0000313" key="7">
    <source>
        <dbReference type="Proteomes" id="UP000799757"/>
    </source>
</evidence>
<sequence>MHLLQTLVLPTLFQQSIAVPLGLAAPPIFPSHGSKATGIATSTLSTFERLSPLKRGIPPPECADKDATEEQGCFTLKDASGNEVRFALAPGQSFATGIGSGNGGSVAQCVLADGRDIAVKQYRWATITKVEKEFAFMQDLKENEHIVTAIALGNVQGKPAMAMELLDGDIVKRVQEGEWKGKENEKAMRDFADQLLDGLAYMHSKDITHSDLFPRNIAFKGDTAKIIDFDWARKGVKFATMVPDVRQVPEGYLKISIDLKKNDAWVLAKLFVQMTTGDTMPIIEMRAIWEPDDADKRVEQIKKRWPDFTPEFAELLGDIFCKQDDRLTVEKFKEDFAGVNIYC</sequence>
<keyword evidence="7" id="KW-1185">Reference proteome</keyword>
<feature type="domain" description="Protein kinase" evidence="5">
    <location>
        <begin position="92"/>
        <end position="337"/>
    </location>
</feature>
<dbReference type="Gene3D" id="1.10.510.10">
    <property type="entry name" value="Transferase(Phosphotransferase) domain 1"/>
    <property type="match status" value="1"/>
</dbReference>
<evidence type="ECO:0000256" key="1">
    <source>
        <dbReference type="ARBA" id="ARBA00004623"/>
    </source>
</evidence>
<dbReference type="InterPro" id="IPR045269">
    <property type="entry name" value="Atg1-like"/>
</dbReference>
<dbReference type="Pfam" id="PF00069">
    <property type="entry name" value="Pkinase"/>
    <property type="match status" value="1"/>
</dbReference>
<dbReference type="InterPro" id="IPR000719">
    <property type="entry name" value="Prot_kinase_dom"/>
</dbReference>
<evidence type="ECO:0000313" key="6">
    <source>
        <dbReference type="EMBL" id="KAF2790971.1"/>
    </source>
</evidence>